<protein>
    <submittedName>
        <fullName evidence="6">Flagellar hook-basal body complex protein FlhO</fullName>
    </submittedName>
</protein>
<keyword evidence="6" id="KW-0969">Cilium</keyword>
<dbReference type="InterPro" id="IPR020013">
    <property type="entry name" value="Flagellar_FlgE/F/G"/>
</dbReference>
<keyword evidence="6" id="KW-0282">Flagellum</keyword>
<dbReference type="PANTHER" id="PTHR30435:SF19">
    <property type="entry name" value="FLAGELLAR BASAL-BODY ROD PROTEIN FLGG"/>
    <property type="match status" value="1"/>
</dbReference>
<organism evidence="6 7">
    <name type="scientific">Caldibacillus thermoamylovorans</name>
    <dbReference type="NCBI Taxonomy" id="35841"/>
    <lineage>
        <taxon>Bacteria</taxon>
        <taxon>Bacillati</taxon>
        <taxon>Bacillota</taxon>
        <taxon>Bacilli</taxon>
        <taxon>Bacillales</taxon>
        <taxon>Bacillaceae</taxon>
        <taxon>Caldibacillus</taxon>
    </lineage>
</organism>
<dbReference type="GO" id="GO:0009425">
    <property type="term" value="C:bacterial-type flagellum basal body"/>
    <property type="evidence" value="ECO:0007669"/>
    <property type="project" value="UniProtKB-SubCell"/>
</dbReference>
<dbReference type="EMBL" id="CCRF01000100">
    <property type="protein sequence ID" value="CEE03082.1"/>
    <property type="molecule type" value="Genomic_DNA"/>
</dbReference>
<dbReference type="SUPFAM" id="SSF117143">
    <property type="entry name" value="Flagellar hook protein flgE"/>
    <property type="match status" value="1"/>
</dbReference>
<sequence length="274" mass="29838">MFRGFYTVASGMLAQQRRTEMLTNNMANINTPGYKADQSSVRAFPDMLIQKMESPDVPGNSVATTMTPVGRLNTGVYIQDITPNFKQGDLTQTSLNTDLALNHITMPLNQNGVQGSVFFTVQNPDGGVQYTRNGNFTIDGAGFLTAATGQYVLDTYGNPIALVNDSFTVTEDGWVQQNGQNVARLGIAYAENPNLLTKTSTGLYQMDGGALPSAYANNQVAFSVKQGYIERSNVDAAETMTNMLTAYRSFEANQKVLQAYDRSMDKAVNEIGKL</sequence>
<name>A0A090IZ97_9BACI</name>
<feature type="domain" description="Flagellar basal-body/hook protein C-terminal" evidence="4">
    <location>
        <begin position="225"/>
        <end position="269"/>
    </location>
</feature>
<proteinExistence type="inferred from homology"/>
<evidence type="ECO:0000259" key="4">
    <source>
        <dbReference type="Pfam" id="PF06429"/>
    </source>
</evidence>
<gene>
    <name evidence="6" type="primary">flhO</name>
    <name evidence="6" type="ORF">BT1A1_3300</name>
</gene>
<feature type="domain" description="Flagellar basal body rod protein N-terminal" evidence="3">
    <location>
        <begin position="5"/>
        <end position="35"/>
    </location>
</feature>
<dbReference type="RefSeq" id="WP_034773170.1">
    <property type="nucleotide sequence ID" value="NZ_CCRF01000100.1"/>
</dbReference>
<evidence type="ECO:0000259" key="3">
    <source>
        <dbReference type="Pfam" id="PF00460"/>
    </source>
</evidence>
<dbReference type="InterPro" id="IPR037925">
    <property type="entry name" value="FlgE/F/G-like"/>
</dbReference>
<keyword evidence="2" id="KW-0975">Bacterial flagellum</keyword>
<evidence type="ECO:0000256" key="2">
    <source>
        <dbReference type="RuleBase" id="RU362116"/>
    </source>
</evidence>
<dbReference type="PATRIC" id="fig|35841.6.peg.450"/>
<evidence type="ECO:0000256" key="1">
    <source>
        <dbReference type="ARBA" id="ARBA00009677"/>
    </source>
</evidence>
<comment type="similarity">
    <text evidence="1 2">Belongs to the flagella basal body rod proteins family.</text>
</comment>
<dbReference type="eggNOG" id="COG4786">
    <property type="taxonomic scope" value="Bacteria"/>
</dbReference>
<dbReference type="STRING" id="35841.B4167_2771"/>
<dbReference type="Proteomes" id="UP000040576">
    <property type="component" value="Unassembled WGS sequence"/>
</dbReference>
<dbReference type="AlphaFoldDB" id="A0A090IZ97"/>
<dbReference type="InterPro" id="IPR019776">
    <property type="entry name" value="Flagellar_basal_body_rod_CS"/>
</dbReference>
<dbReference type="InterPro" id="IPR053967">
    <property type="entry name" value="LlgE_F_G-like_D1"/>
</dbReference>
<feature type="domain" description="Flagellar hook protein FlgE/F/G-like D1" evidence="5">
    <location>
        <begin position="113"/>
        <end position="176"/>
    </location>
</feature>
<keyword evidence="7" id="KW-1185">Reference proteome</keyword>
<dbReference type="Pfam" id="PF00460">
    <property type="entry name" value="Flg_bb_rod"/>
    <property type="match status" value="1"/>
</dbReference>
<comment type="subcellular location">
    <subcellularLocation>
        <location evidence="2">Bacterial flagellum basal body</location>
    </subcellularLocation>
</comment>
<evidence type="ECO:0000259" key="5">
    <source>
        <dbReference type="Pfam" id="PF22692"/>
    </source>
</evidence>
<dbReference type="InterPro" id="IPR001444">
    <property type="entry name" value="Flag_bb_rod_N"/>
</dbReference>
<dbReference type="InterPro" id="IPR010930">
    <property type="entry name" value="Flg_bb/hook_C_dom"/>
</dbReference>
<dbReference type="PROSITE" id="PS00588">
    <property type="entry name" value="FLAGELLA_BB_ROD"/>
    <property type="match status" value="1"/>
</dbReference>
<evidence type="ECO:0000313" key="6">
    <source>
        <dbReference type="EMBL" id="CEE03082.1"/>
    </source>
</evidence>
<evidence type="ECO:0000313" key="7">
    <source>
        <dbReference type="Proteomes" id="UP000040576"/>
    </source>
</evidence>
<dbReference type="PANTHER" id="PTHR30435">
    <property type="entry name" value="FLAGELLAR PROTEIN"/>
    <property type="match status" value="1"/>
</dbReference>
<dbReference type="Pfam" id="PF22692">
    <property type="entry name" value="LlgE_F_G_D1"/>
    <property type="match status" value="1"/>
</dbReference>
<dbReference type="Pfam" id="PF06429">
    <property type="entry name" value="Flg_bbr_C"/>
    <property type="match status" value="1"/>
</dbReference>
<dbReference type="NCBIfam" id="TIGR03506">
    <property type="entry name" value="FlgEFG_subfam"/>
    <property type="match status" value="1"/>
</dbReference>
<accession>A0A090IZ97</accession>
<reference evidence="6 7" key="1">
    <citation type="submission" date="2014-07" db="EMBL/GenBank/DDBJ databases">
        <authorList>
            <person name="Wibberg Daniel"/>
        </authorList>
    </citation>
    <scope>NUCLEOTIDE SEQUENCE [LARGE SCALE GENOMIC DNA]</scope>
</reference>
<keyword evidence="6" id="KW-0966">Cell projection</keyword>
<dbReference type="GO" id="GO:0071978">
    <property type="term" value="P:bacterial-type flagellum-dependent swarming motility"/>
    <property type="evidence" value="ECO:0007669"/>
    <property type="project" value="TreeGrafter"/>
</dbReference>